<dbReference type="AlphaFoldDB" id="A0A8J5LVB6"/>
<evidence type="ECO:0000256" key="6">
    <source>
        <dbReference type="ARBA" id="ARBA00023002"/>
    </source>
</evidence>
<dbReference type="Gene3D" id="1.20.1440.130">
    <property type="entry name" value="VKOR domain"/>
    <property type="match status" value="1"/>
</dbReference>
<sequence>MQRSGMPGQVRFRAELSPQEEPEPPPKPSDLGVPTSTLRAGLGALGFLETAYLTYVKFTGAEAFCPVGGGSCGGVLNSDYSFIFGLPLPLLGMLAYGSVALLSLQQSGKNLISGLGENDIRFILLVTTTSMATASAYFLYILSTKFAGTTCSYCLLSALLSFSLFFITLKDIGFEEVRNGIGLQLAIAGVVVVALTNTYSMADTQQPAFFGYTNTALYALSFFSLCFFFGRLSDITLEPYETEITNQSTPLALSLAKHLRSIGAKMYGAFWCSHCNEQKQMFGSEATKVLDYVECFPNGAGKGRTMASECSSVGIQGFPTWVIKGEILSGEQDLQTLAEASEFVADEFSPS</sequence>
<keyword evidence="9" id="KW-0676">Redox-active center</keyword>
<evidence type="ECO:0000256" key="1">
    <source>
        <dbReference type="ARBA" id="ARBA00004141"/>
    </source>
</evidence>
<dbReference type="InterPro" id="IPR036249">
    <property type="entry name" value="Thioredoxin-like_sf"/>
</dbReference>
<dbReference type="SMART" id="SM00756">
    <property type="entry name" value="VKc"/>
    <property type="match status" value="1"/>
</dbReference>
<feature type="domain" description="Vitamin K epoxide reductase" evidence="12">
    <location>
        <begin position="32"/>
        <end position="172"/>
    </location>
</feature>
<dbReference type="EMBL" id="JACMSC010000004">
    <property type="protein sequence ID" value="KAG6524341.1"/>
    <property type="molecule type" value="Genomic_DNA"/>
</dbReference>
<feature type="transmembrane region" description="Helical" evidence="11">
    <location>
        <begin position="208"/>
        <end position="230"/>
    </location>
</feature>
<keyword evidence="8" id="KW-1015">Disulfide bond</keyword>
<keyword evidence="3 11" id="KW-0812">Transmembrane</keyword>
<dbReference type="InterPro" id="IPR044698">
    <property type="entry name" value="VKOR/LTO1"/>
</dbReference>
<dbReference type="Pfam" id="PF07884">
    <property type="entry name" value="VKOR"/>
    <property type="match status" value="1"/>
</dbReference>
<keyword evidence="14" id="KW-1185">Reference proteome</keyword>
<feature type="transmembrane region" description="Helical" evidence="11">
    <location>
        <begin position="122"/>
        <end position="140"/>
    </location>
</feature>
<keyword evidence="7 11" id="KW-0472">Membrane</keyword>
<comment type="caution">
    <text evidence="13">The sequence shown here is derived from an EMBL/GenBank/DDBJ whole genome shotgun (WGS) entry which is preliminary data.</text>
</comment>
<dbReference type="Proteomes" id="UP000734854">
    <property type="component" value="Unassembled WGS sequence"/>
</dbReference>
<evidence type="ECO:0000256" key="3">
    <source>
        <dbReference type="ARBA" id="ARBA00022692"/>
    </source>
</evidence>
<dbReference type="GO" id="GO:0016491">
    <property type="term" value="F:oxidoreductase activity"/>
    <property type="evidence" value="ECO:0007669"/>
    <property type="project" value="UniProtKB-KW"/>
</dbReference>
<evidence type="ECO:0000256" key="5">
    <source>
        <dbReference type="ARBA" id="ARBA00022989"/>
    </source>
</evidence>
<gene>
    <name evidence="13" type="ORF">ZIOFF_014247</name>
</gene>
<name>A0A8J5LVB6_ZINOF</name>
<feature type="transmembrane region" description="Helical" evidence="11">
    <location>
        <begin position="146"/>
        <end position="169"/>
    </location>
</feature>
<evidence type="ECO:0000256" key="8">
    <source>
        <dbReference type="ARBA" id="ARBA00023157"/>
    </source>
</evidence>
<evidence type="ECO:0000313" key="14">
    <source>
        <dbReference type="Proteomes" id="UP000734854"/>
    </source>
</evidence>
<evidence type="ECO:0000256" key="11">
    <source>
        <dbReference type="SAM" id="Phobius"/>
    </source>
</evidence>
<dbReference type="PANTHER" id="PTHR34573:SF1">
    <property type="entry name" value="VITAMIN K EPOXIDE REDUCTASE DOMAIN-CONTAINING PROTEIN"/>
    <property type="match status" value="1"/>
</dbReference>
<evidence type="ECO:0000259" key="12">
    <source>
        <dbReference type="SMART" id="SM00756"/>
    </source>
</evidence>
<feature type="region of interest" description="Disordered" evidence="10">
    <location>
        <begin position="1"/>
        <end position="33"/>
    </location>
</feature>
<dbReference type="InterPro" id="IPR012932">
    <property type="entry name" value="VKOR"/>
</dbReference>
<dbReference type="GO" id="GO:0016020">
    <property type="term" value="C:membrane"/>
    <property type="evidence" value="ECO:0007669"/>
    <property type="project" value="UniProtKB-SubCell"/>
</dbReference>
<protein>
    <recommendedName>
        <fullName evidence="12">Vitamin K epoxide reductase domain-containing protein</fullName>
    </recommendedName>
</protein>
<dbReference type="GO" id="GO:0048038">
    <property type="term" value="F:quinone binding"/>
    <property type="evidence" value="ECO:0007669"/>
    <property type="project" value="UniProtKB-KW"/>
</dbReference>
<dbReference type="Gene3D" id="3.40.30.10">
    <property type="entry name" value="Glutaredoxin"/>
    <property type="match status" value="1"/>
</dbReference>
<feature type="transmembrane region" description="Helical" evidence="11">
    <location>
        <begin position="181"/>
        <end position="202"/>
    </location>
</feature>
<organism evidence="13 14">
    <name type="scientific">Zingiber officinale</name>
    <name type="common">Ginger</name>
    <name type="synonym">Amomum zingiber</name>
    <dbReference type="NCBI Taxonomy" id="94328"/>
    <lineage>
        <taxon>Eukaryota</taxon>
        <taxon>Viridiplantae</taxon>
        <taxon>Streptophyta</taxon>
        <taxon>Embryophyta</taxon>
        <taxon>Tracheophyta</taxon>
        <taxon>Spermatophyta</taxon>
        <taxon>Magnoliopsida</taxon>
        <taxon>Liliopsida</taxon>
        <taxon>Zingiberales</taxon>
        <taxon>Zingiberaceae</taxon>
        <taxon>Zingiber</taxon>
    </lineage>
</organism>
<dbReference type="CDD" id="cd12916">
    <property type="entry name" value="VKOR_1"/>
    <property type="match status" value="1"/>
</dbReference>
<evidence type="ECO:0000313" key="13">
    <source>
        <dbReference type="EMBL" id="KAG6524341.1"/>
    </source>
</evidence>
<accession>A0A8J5LVB6</accession>
<keyword evidence="5 11" id="KW-1133">Transmembrane helix</keyword>
<dbReference type="SUPFAM" id="SSF52833">
    <property type="entry name" value="Thioredoxin-like"/>
    <property type="match status" value="1"/>
</dbReference>
<keyword evidence="4" id="KW-0874">Quinone</keyword>
<evidence type="ECO:0000256" key="9">
    <source>
        <dbReference type="ARBA" id="ARBA00023284"/>
    </source>
</evidence>
<reference evidence="13 14" key="1">
    <citation type="submission" date="2020-08" db="EMBL/GenBank/DDBJ databases">
        <title>Plant Genome Project.</title>
        <authorList>
            <person name="Zhang R.-G."/>
        </authorList>
    </citation>
    <scope>NUCLEOTIDE SEQUENCE [LARGE SCALE GENOMIC DNA]</scope>
    <source>
        <tissue evidence="13">Rhizome</tissue>
    </source>
</reference>
<feature type="transmembrane region" description="Helical" evidence="11">
    <location>
        <begin position="80"/>
        <end position="102"/>
    </location>
</feature>
<evidence type="ECO:0000256" key="10">
    <source>
        <dbReference type="SAM" id="MobiDB-lite"/>
    </source>
</evidence>
<keyword evidence="6" id="KW-0560">Oxidoreductase</keyword>
<comment type="subcellular location">
    <subcellularLocation>
        <location evidence="1">Membrane</location>
        <topology evidence="1">Multi-pass membrane protein</topology>
    </subcellularLocation>
</comment>
<proteinExistence type="inferred from homology"/>
<dbReference type="PANTHER" id="PTHR34573">
    <property type="entry name" value="VKC DOMAIN-CONTAINING PROTEIN"/>
    <property type="match status" value="1"/>
</dbReference>
<evidence type="ECO:0000256" key="7">
    <source>
        <dbReference type="ARBA" id="ARBA00023136"/>
    </source>
</evidence>
<dbReference type="InterPro" id="IPR038354">
    <property type="entry name" value="VKOR_sf"/>
</dbReference>
<evidence type="ECO:0000256" key="4">
    <source>
        <dbReference type="ARBA" id="ARBA00022719"/>
    </source>
</evidence>
<evidence type="ECO:0000256" key="2">
    <source>
        <dbReference type="ARBA" id="ARBA00006214"/>
    </source>
</evidence>
<comment type="similarity">
    <text evidence="2">Belongs to the VKOR family.</text>
</comment>